<feature type="domain" description="Cytochrome c" evidence="8">
    <location>
        <begin position="48"/>
        <end position="124"/>
    </location>
</feature>
<evidence type="ECO:0000256" key="1">
    <source>
        <dbReference type="ARBA" id="ARBA00022448"/>
    </source>
</evidence>
<reference evidence="10" key="1">
    <citation type="journal article" date="2019" name="Int. J. Syst. Evol. Microbiol.">
        <title>The Global Catalogue of Microorganisms (GCM) 10K type strain sequencing project: providing services to taxonomists for standard genome sequencing and annotation.</title>
        <authorList>
            <consortium name="The Broad Institute Genomics Platform"/>
            <consortium name="The Broad Institute Genome Sequencing Center for Infectious Disease"/>
            <person name="Wu L."/>
            <person name="Ma J."/>
        </authorList>
    </citation>
    <scope>NUCLEOTIDE SEQUENCE [LARGE SCALE GENOMIC DNA]</scope>
    <source>
        <strain evidence="10">CCUG 57263</strain>
    </source>
</reference>
<keyword evidence="4" id="KW-0249">Electron transport</keyword>
<dbReference type="PIRSF" id="PIRSF000025">
    <property type="entry name" value="Cytc_Bsub_c550"/>
    <property type="match status" value="1"/>
</dbReference>
<evidence type="ECO:0000313" key="9">
    <source>
        <dbReference type="EMBL" id="MFD0869093.1"/>
    </source>
</evidence>
<keyword evidence="3 6" id="KW-0479">Metal-binding</keyword>
<evidence type="ECO:0000256" key="3">
    <source>
        <dbReference type="ARBA" id="ARBA00022723"/>
    </source>
</evidence>
<dbReference type="EMBL" id="JBHTIU010000027">
    <property type="protein sequence ID" value="MFD0869093.1"/>
    <property type="molecule type" value="Genomic_DNA"/>
</dbReference>
<feature type="signal peptide" evidence="7">
    <location>
        <begin position="1"/>
        <end position="24"/>
    </location>
</feature>
<dbReference type="InterPro" id="IPR012218">
    <property type="entry name" value="Cyt_c_BACSU-c550-type"/>
</dbReference>
<organism evidence="9 10">
    <name type="scientific">Paenibacillus residui</name>
    <dbReference type="NCBI Taxonomy" id="629724"/>
    <lineage>
        <taxon>Bacteria</taxon>
        <taxon>Bacillati</taxon>
        <taxon>Bacillota</taxon>
        <taxon>Bacilli</taxon>
        <taxon>Bacillales</taxon>
        <taxon>Paenibacillaceae</taxon>
        <taxon>Paenibacillus</taxon>
    </lineage>
</organism>
<sequence length="124" mass="13031">MYKWAMAALCACAVVLGLSGLVYAVNQNATEIAKEKAEAEAPENNAPVDAEAAEAVYKKTCLSCHGGNLEGGAGPSLETVGAKLDRNKIRLKIMNGVSPMMPAFKGQLEDAEIANLAGWLAEHK</sequence>
<dbReference type="InterPro" id="IPR008168">
    <property type="entry name" value="Cyt_C_IC"/>
</dbReference>
<dbReference type="Pfam" id="PF13442">
    <property type="entry name" value="Cytochrome_CBB3"/>
    <property type="match status" value="1"/>
</dbReference>
<dbReference type="Proteomes" id="UP001597120">
    <property type="component" value="Unassembled WGS sequence"/>
</dbReference>
<evidence type="ECO:0000256" key="5">
    <source>
        <dbReference type="ARBA" id="ARBA00023004"/>
    </source>
</evidence>
<evidence type="ECO:0000256" key="4">
    <source>
        <dbReference type="ARBA" id="ARBA00022982"/>
    </source>
</evidence>
<evidence type="ECO:0000256" key="7">
    <source>
        <dbReference type="SAM" id="SignalP"/>
    </source>
</evidence>
<feature type="chain" id="PRO_5045299956" evidence="7">
    <location>
        <begin position="25"/>
        <end position="124"/>
    </location>
</feature>
<dbReference type="InterPro" id="IPR051811">
    <property type="entry name" value="Cytochrome_c550/c551-like"/>
</dbReference>
<keyword evidence="10" id="KW-1185">Reference proteome</keyword>
<dbReference type="SUPFAM" id="SSF46626">
    <property type="entry name" value="Cytochrome c"/>
    <property type="match status" value="1"/>
</dbReference>
<dbReference type="InterPro" id="IPR009056">
    <property type="entry name" value="Cyt_c-like_dom"/>
</dbReference>
<evidence type="ECO:0000256" key="6">
    <source>
        <dbReference type="PROSITE-ProRule" id="PRU00433"/>
    </source>
</evidence>
<keyword evidence="7" id="KW-0732">Signal</keyword>
<keyword evidence="5 6" id="KW-0408">Iron</keyword>
<gene>
    <name evidence="9" type="ORF">ACFQ03_08015</name>
</gene>
<evidence type="ECO:0000313" key="10">
    <source>
        <dbReference type="Proteomes" id="UP001597120"/>
    </source>
</evidence>
<proteinExistence type="predicted"/>
<dbReference type="PANTHER" id="PTHR37823">
    <property type="entry name" value="CYTOCHROME C-553-LIKE"/>
    <property type="match status" value="1"/>
</dbReference>
<evidence type="ECO:0000259" key="8">
    <source>
        <dbReference type="PROSITE" id="PS51007"/>
    </source>
</evidence>
<dbReference type="PANTHER" id="PTHR37823:SF4">
    <property type="entry name" value="MENAQUINOL-CYTOCHROME C REDUCTASE CYTOCHROME B_C SUBUNIT"/>
    <property type="match status" value="1"/>
</dbReference>
<evidence type="ECO:0000256" key="2">
    <source>
        <dbReference type="ARBA" id="ARBA00022617"/>
    </source>
</evidence>
<keyword evidence="2 6" id="KW-0349">Heme</keyword>
<name>A0ABW3D6M0_9BACL</name>
<dbReference type="PRINTS" id="PR00605">
    <property type="entry name" value="CYTCHROMECIC"/>
</dbReference>
<dbReference type="RefSeq" id="WP_144932595.1">
    <property type="nucleotide sequence ID" value="NZ_JBHTIU010000027.1"/>
</dbReference>
<keyword evidence="1" id="KW-0813">Transport</keyword>
<accession>A0ABW3D6M0</accession>
<dbReference type="Gene3D" id="1.10.760.10">
    <property type="entry name" value="Cytochrome c-like domain"/>
    <property type="match status" value="1"/>
</dbReference>
<comment type="caution">
    <text evidence="9">The sequence shown here is derived from an EMBL/GenBank/DDBJ whole genome shotgun (WGS) entry which is preliminary data.</text>
</comment>
<dbReference type="PROSITE" id="PS51007">
    <property type="entry name" value="CYTC"/>
    <property type="match status" value="1"/>
</dbReference>
<protein>
    <submittedName>
        <fullName evidence="9">C-type cytochrome</fullName>
    </submittedName>
</protein>
<dbReference type="InterPro" id="IPR036909">
    <property type="entry name" value="Cyt_c-like_dom_sf"/>
</dbReference>